<feature type="transmembrane region" description="Helical" evidence="6">
    <location>
        <begin position="497"/>
        <end position="514"/>
    </location>
</feature>
<feature type="transmembrane region" description="Helical" evidence="6">
    <location>
        <begin position="404"/>
        <end position="426"/>
    </location>
</feature>
<feature type="domain" description="Metallo-beta-lactamase" evidence="7">
    <location>
        <begin position="532"/>
        <end position="742"/>
    </location>
</feature>
<evidence type="ECO:0000256" key="1">
    <source>
        <dbReference type="ARBA" id="ARBA00004651"/>
    </source>
</evidence>
<feature type="transmembrane region" description="Helical" evidence="6">
    <location>
        <begin position="16"/>
        <end position="38"/>
    </location>
</feature>
<keyword evidence="9" id="KW-1185">Reference proteome</keyword>
<organism evidence="8 9">
    <name type="scientific">Desulfatibacillum aliphaticivorans</name>
    <dbReference type="NCBI Taxonomy" id="218208"/>
    <lineage>
        <taxon>Bacteria</taxon>
        <taxon>Pseudomonadati</taxon>
        <taxon>Thermodesulfobacteriota</taxon>
        <taxon>Desulfobacteria</taxon>
        <taxon>Desulfobacterales</taxon>
        <taxon>Desulfatibacillaceae</taxon>
        <taxon>Desulfatibacillum</taxon>
    </lineage>
</organism>
<dbReference type="CDD" id="cd07731">
    <property type="entry name" value="ComA-like_MBL-fold"/>
    <property type="match status" value="1"/>
</dbReference>
<dbReference type="SMART" id="SM00849">
    <property type="entry name" value="Lactamase_B"/>
    <property type="match status" value="1"/>
</dbReference>
<evidence type="ECO:0000256" key="6">
    <source>
        <dbReference type="SAM" id="Phobius"/>
    </source>
</evidence>
<evidence type="ECO:0000313" key="8">
    <source>
        <dbReference type="EMBL" id="ACL04474.1"/>
    </source>
</evidence>
<dbReference type="Pfam" id="PF00753">
    <property type="entry name" value="Lactamase_B"/>
    <property type="match status" value="1"/>
</dbReference>
<gene>
    <name evidence="8" type="ordered locus">Dalk_2782</name>
</gene>
<feature type="transmembrane region" description="Helical" evidence="6">
    <location>
        <begin position="473"/>
        <end position="490"/>
    </location>
</feature>
<keyword evidence="3 6" id="KW-0812">Transmembrane</keyword>
<dbReference type="KEGG" id="dal:Dalk_2782"/>
<dbReference type="InterPro" id="IPR001279">
    <property type="entry name" value="Metallo-B-lactamas"/>
</dbReference>
<evidence type="ECO:0000313" key="9">
    <source>
        <dbReference type="Proteomes" id="UP000000739"/>
    </source>
</evidence>
<keyword evidence="5 6" id="KW-0472">Membrane</keyword>
<name>B8FKV2_DESAL</name>
<accession>B8FKV2</accession>
<dbReference type="NCBIfam" id="TIGR00361">
    <property type="entry name" value="ComEC_Rec2"/>
    <property type="match status" value="1"/>
</dbReference>
<dbReference type="EMBL" id="CP001322">
    <property type="protein sequence ID" value="ACL04474.1"/>
    <property type="molecule type" value="Genomic_DNA"/>
</dbReference>
<dbReference type="Gene3D" id="3.60.15.10">
    <property type="entry name" value="Ribonuclease Z/Hydroxyacylglutathione hydrolase-like"/>
    <property type="match status" value="1"/>
</dbReference>
<evidence type="ECO:0000256" key="3">
    <source>
        <dbReference type="ARBA" id="ARBA00022692"/>
    </source>
</evidence>
<reference evidence="8 9" key="1">
    <citation type="journal article" date="2012" name="Environ. Microbiol.">
        <title>The genome sequence of Desulfatibacillum alkenivorans AK-01: a blueprint for anaerobic alkane oxidation.</title>
        <authorList>
            <person name="Callaghan A.V."/>
            <person name="Morris B.E."/>
            <person name="Pereira I.A."/>
            <person name="McInerney M.J."/>
            <person name="Austin R.N."/>
            <person name="Groves J.T."/>
            <person name="Kukor J.J."/>
            <person name="Suflita J.M."/>
            <person name="Young L.Y."/>
            <person name="Zylstra G.J."/>
            <person name="Wawrik B."/>
        </authorList>
    </citation>
    <scope>NUCLEOTIDE SEQUENCE [LARGE SCALE GENOMIC DNA]</scope>
    <source>
        <strain evidence="8 9">AK-01</strain>
    </source>
</reference>
<evidence type="ECO:0000256" key="5">
    <source>
        <dbReference type="ARBA" id="ARBA00023136"/>
    </source>
</evidence>
<proteinExistence type="predicted"/>
<dbReference type="PANTHER" id="PTHR30619:SF1">
    <property type="entry name" value="RECOMBINATION PROTEIN 2"/>
    <property type="match status" value="1"/>
</dbReference>
<dbReference type="InterPro" id="IPR036866">
    <property type="entry name" value="RibonucZ/Hydroxyglut_hydro"/>
</dbReference>
<evidence type="ECO:0000256" key="2">
    <source>
        <dbReference type="ARBA" id="ARBA00022475"/>
    </source>
</evidence>
<dbReference type="InterPro" id="IPR004477">
    <property type="entry name" value="ComEC_N"/>
</dbReference>
<sequence length="800" mass="87158">MAGLALAQGLGVAGGFFLPAWGIAPAIFLSILALALLIKAKATPAAACLPIIFCVGWISLLPWTGAPNPDGHISSYVDAGPATITGTLVERPDQFSDRTRFVLRVEDLNSSGPLKGRIRTTVRPPAPELVEGARVRFKSDIRSFRNFSNPGGFDYVRYMRLKNIFGSAYVRGKDKLEILEAPDGFFTRTEKSLGRLIEESAPESGRPLLRALLLGDKKAVDQDTRDLFADAGIAHVLAISGLHIGMVAVFALFLFKWVLSCSERLLLSGRLFQVSAVLTMAPVLFYGILTGMAPSTQRAVIMVGVFLMAYVFNRDYDSLNTLGAAAVVILLWNPPALFNVGFQLSFTAVFCILYGLKKIPFKTIPITWGEKARRRVLIYLLIPVIALLGTAPIVLHYFDRISLIGPLANLIVVPLIGFAVLPLALMAGLIHPILPWMSGIMTAAAGHLLQFVLLLSKWLAAVPFASAMPVKPNALEMGLYYAALFALINVKKKWGAALLAMCLVGGLADAGYWAHQRFGREDLQVTFLDVGQGSAILMEFPGGTCMLVDGGGLSASSSFDTGRMIVAPFLWQRKIHAIEYLVLTHPQHDHAGGLGYIAERFRIKEFWSNGQPAPIHAYEHLMAACERKGVLRPSLGELHRPKSIQGVTARVLHPAPGFEAGLGDDVQLNENSLVLKLSWDDQSILFTGDIEEQGEASLLKRCPPEILQSTLLAAPHHGSRTSSTQAFVEAVRPEHVVFTTGYQNWYGFPHEEVVHRYEEIGAKIYNTGTQGACTFTAAKDHWSGKAFIDLSRKGKKAGKP</sequence>
<evidence type="ECO:0000259" key="7">
    <source>
        <dbReference type="SMART" id="SM00849"/>
    </source>
</evidence>
<dbReference type="eggNOG" id="COG0658">
    <property type="taxonomic scope" value="Bacteria"/>
</dbReference>
<feature type="transmembrane region" description="Helical" evidence="6">
    <location>
        <begin position="376"/>
        <end position="398"/>
    </location>
</feature>
<dbReference type="GO" id="GO:0030420">
    <property type="term" value="P:establishment of competence for transformation"/>
    <property type="evidence" value="ECO:0007669"/>
    <property type="project" value="InterPro"/>
</dbReference>
<dbReference type="InterPro" id="IPR004797">
    <property type="entry name" value="Competence_ComEC/Rec2"/>
</dbReference>
<dbReference type="Pfam" id="PF13567">
    <property type="entry name" value="DUF4131"/>
    <property type="match status" value="1"/>
</dbReference>
<dbReference type="SUPFAM" id="SSF56281">
    <property type="entry name" value="Metallo-hydrolase/oxidoreductase"/>
    <property type="match status" value="1"/>
</dbReference>
<dbReference type="HOGENOM" id="CLU_010363_2_1_7"/>
<feature type="transmembrane region" description="Helical" evidence="6">
    <location>
        <begin position="433"/>
        <end position="453"/>
    </location>
</feature>
<feature type="transmembrane region" description="Helical" evidence="6">
    <location>
        <begin position="340"/>
        <end position="356"/>
    </location>
</feature>
<comment type="subcellular location">
    <subcellularLocation>
        <location evidence="1">Cell membrane</location>
        <topology evidence="1">Multi-pass membrane protein</topology>
    </subcellularLocation>
</comment>
<dbReference type="InterPro" id="IPR025405">
    <property type="entry name" value="DUF4131"/>
</dbReference>
<dbReference type="Pfam" id="PF03772">
    <property type="entry name" value="Competence"/>
    <property type="match status" value="1"/>
</dbReference>
<dbReference type="AlphaFoldDB" id="B8FKV2"/>
<dbReference type="NCBIfam" id="TIGR00360">
    <property type="entry name" value="ComEC_N-term"/>
    <property type="match status" value="1"/>
</dbReference>
<dbReference type="GO" id="GO:0005886">
    <property type="term" value="C:plasma membrane"/>
    <property type="evidence" value="ECO:0007669"/>
    <property type="project" value="UniProtKB-SubCell"/>
</dbReference>
<feature type="transmembrane region" description="Helical" evidence="6">
    <location>
        <begin position="45"/>
        <end position="65"/>
    </location>
</feature>
<dbReference type="InterPro" id="IPR052159">
    <property type="entry name" value="Competence_DNA_uptake"/>
</dbReference>
<keyword evidence="4 6" id="KW-1133">Transmembrane helix</keyword>
<dbReference type="InterPro" id="IPR035681">
    <property type="entry name" value="ComA-like_MBL"/>
</dbReference>
<dbReference type="eggNOG" id="COG2333">
    <property type="taxonomic scope" value="Bacteria"/>
</dbReference>
<feature type="transmembrane region" description="Helical" evidence="6">
    <location>
        <begin position="271"/>
        <end position="289"/>
    </location>
</feature>
<dbReference type="Proteomes" id="UP000000739">
    <property type="component" value="Chromosome"/>
</dbReference>
<feature type="transmembrane region" description="Helical" evidence="6">
    <location>
        <begin position="233"/>
        <end position="259"/>
    </location>
</feature>
<keyword evidence="2" id="KW-1003">Cell membrane</keyword>
<protein>
    <submittedName>
        <fullName evidence="8">DNA internalization-related competence protein ComEC/Rec2</fullName>
    </submittedName>
</protein>
<dbReference type="PANTHER" id="PTHR30619">
    <property type="entry name" value="DNA INTERNALIZATION/COMPETENCE PROTEIN COMEC/REC2"/>
    <property type="match status" value="1"/>
</dbReference>
<evidence type="ECO:0000256" key="4">
    <source>
        <dbReference type="ARBA" id="ARBA00022989"/>
    </source>
</evidence>